<gene>
    <name evidence="1" type="ORF">METZ01_LOCUS475213</name>
</gene>
<reference evidence="1" key="1">
    <citation type="submission" date="2018-05" db="EMBL/GenBank/DDBJ databases">
        <authorList>
            <person name="Lanie J.A."/>
            <person name="Ng W.-L."/>
            <person name="Kazmierczak K.M."/>
            <person name="Andrzejewski T.M."/>
            <person name="Davidsen T.M."/>
            <person name="Wayne K.J."/>
            <person name="Tettelin H."/>
            <person name="Glass J.I."/>
            <person name="Rusch D."/>
            <person name="Podicherti R."/>
            <person name="Tsui H.-C.T."/>
            <person name="Winkler M.E."/>
        </authorList>
    </citation>
    <scope>NUCLEOTIDE SEQUENCE</scope>
</reference>
<organism evidence="1">
    <name type="scientific">marine metagenome</name>
    <dbReference type="NCBI Taxonomy" id="408172"/>
    <lineage>
        <taxon>unclassified sequences</taxon>
        <taxon>metagenomes</taxon>
        <taxon>ecological metagenomes</taxon>
    </lineage>
</organism>
<dbReference type="EMBL" id="UINC01202517">
    <property type="protein sequence ID" value="SVE22359.1"/>
    <property type="molecule type" value="Genomic_DNA"/>
</dbReference>
<protein>
    <submittedName>
        <fullName evidence="1">Uncharacterized protein</fullName>
    </submittedName>
</protein>
<proteinExistence type="predicted"/>
<name>A0A383BR59_9ZZZZ</name>
<dbReference type="AlphaFoldDB" id="A0A383BR59"/>
<accession>A0A383BR59</accession>
<dbReference type="Gene3D" id="3.40.930.10">
    <property type="entry name" value="Mannitol-specific EII, Chain A"/>
    <property type="match status" value="1"/>
</dbReference>
<dbReference type="SUPFAM" id="SSF55804">
    <property type="entry name" value="Phoshotransferase/anion transport protein"/>
    <property type="match status" value="1"/>
</dbReference>
<evidence type="ECO:0000313" key="1">
    <source>
        <dbReference type="EMBL" id="SVE22359.1"/>
    </source>
</evidence>
<sequence>MKLRDKLIKETILIPMQATSKEGAIQEVLTHLQSLNLLSDTIQLFTNIKEQEKVFSSSTGR</sequence>
<dbReference type="InterPro" id="IPR016152">
    <property type="entry name" value="PTrfase/Anion_transptr"/>
</dbReference>
<feature type="non-terminal residue" evidence="1">
    <location>
        <position position="61"/>
    </location>
</feature>